<dbReference type="EMBL" id="AMGV01000001">
    <property type="protein sequence ID" value="KEF63528.1"/>
    <property type="molecule type" value="Genomic_DNA"/>
</dbReference>
<evidence type="ECO:0000256" key="2">
    <source>
        <dbReference type="SAM" id="MobiDB-lite"/>
    </source>
</evidence>
<feature type="compositionally biased region" description="Low complexity" evidence="2">
    <location>
        <begin position="777"/>
        <end position="793"/>
    </location>
</feature>
<proteinExistence type="predicted"/>
<comment type="caution">
    <text evidence="3">The sequence shown here is derived from an EMBL/GenBank/DDBJ whole genome shotgun (WGS) entry which is preliminary data.</text>
</comment>
<keyword evidence="1" id="KW-0175">Coiled coil</keyword>
<feature type="coiled-coil region" evidence="1">
    <location>
        <begin position="192"/>
        <end position="226"/>
    </location>
</feature>
<gene>
    <name evidence="3" type="ORF">A1O9_01506</name>
</gene>
<evidence type="ECO:0000256" key="1">
    <source>
        <dbReference type="SAM" id="Coils"/>
    </source>
</evidence>
<feature type="coiled-coil region" evidence="1">
    <location>
        <begin position="654"/>
        <end position="681"/>
    </location>
</feature>
<sequence>MDPRLNWVKSAPATGSAVEIGSPVQDPRKRSTAGCSDTGTGSSTPVPSRNSGQTPPLSQSDAISLEKAFLNLGTRSGNSSIYRRKRDYLRARSQTAAEELSRTEQTAALFPFIVEQARQSQKKIDSDLERTEKSVRDSSAAEKTAAQDLVRLQFDIISRVNPKTISQESQVDTLIREIQGLRDIQTSVIRRAHENDAKLAALVAENEQLKSETAALKHDISQLQSHPVPDPLPWADSLDALRREIKDHVSEIKNRMKPLQGLPKNLDQIRSKLTIQEASATQTAQAFDSKLERLETEISKMDTLRLEPKEDVSEIKDIMKPLQDLPEISDQLRREYKDRISPLEDRIKLLEQLPDSLDQFRSHLATQEGNAIKAAKLFSSKVDGLAREMSKKGSHLAIMGLKNQFLAFEKRFEVAAQTHNQKSYQEEKNSLQELRQMLQALKQEKDTQLEESHNIIMSDMQRIERANHEMMDELQDQVQALKELCGKFTPSTEVSTEEHGEPNAFPLSQRMKEVESKVETLRAELSNQEKLLNDRLLSLNSGENEETSLTCKQVETEHGKALSALSQSIDIQLETHKNQIADLDRNLTTLMRAQMSSDDREALQTLRTLSRRMEKQEHQHQWLRTRFDNLSTESLHRQMIGYIAPVLPKLEQGLRKIDLGMENLEKRVTQLSNKLEASVSDVDSRIQLVEDNLAGYISRSQEQHEALAEEFRETRDVMVPKLKDLDSLFEELKRKLQQITGQQAESIQNSTEAPSTPRNMNVTSPAKALPRTRSRPKPSQSIKSPQPGPSQQKAAIGDWIDSSSSGDELDLSHNDETNDGDLDSTALLNMFKKPIDREASTRSNRPLTQSTRSSPAAARQTAMENTSGYRKRKRSKVSFAGDIEHVESGEDMIRPPRKGVHGK</sequence>
<dbReference type="Proteomes" id="UP000027920">
    <property type="component" value="Unassembled WGS sequence"/>
</dbReference>
<reference evidence="3 4" key="1">
    <citation type="submission" date="2013-03" db="EMBL/GenBank/DDBJ databases">
        <title>The Genome Sequence of Exophiala aquamarina CBS 119918.</title>
        <authorList>
            <consortium name="The Broad Institute Genomics Platform"/>
            <person name="Cuomo C."/>
            <person name="de Hoog S."/>
            <person name="Gorbushina A."/>
            <person name="Walker B."/>
            <person name="Young S.K."/>
            <person name="Zeng Q."/>
            <person name="Gargeya S."/>
            <person name="Fitzgerald M."/>
            <person name="Haas B."/>
            <person name="Abouelleil A."/>
            <person name="Allen A.W."/>
            <person name="Alvarado L."/>
            <person name="Arachchi H.M."/>
            <person name="Berlin A.M."/>
            <person name="Chapman S.B."/>
            <person name="Gainer-Dewar J."/>
            <person name="Goldberg J."/>
            <person name="Griggs A."/>
            <person name="Gujja S."/>
            <person name="Hansen M."/>
            <person name="Howarth C."/>
            <person name="Imamovic A."/>
            <person name="Ireland A."/>
            <person name="Larimer J."/>
            <person name="McCowan C."/>
            <person name="Murphy C."/>
            <person name="Pearson M."/>
            <person name="Poon T.W."/>
            <person name="Priest M."/>
            <person name="Roberts A."/>
            <person name="Saif S."/>
            <person name="Shea T."/>
            <person name="Sisk P."/>
            <person name="Sykes S."/>
            <person name="Wortman J."/>
            <person name="Nusbaum C."/>
            <person name="Birren B."/>
        </authorList>
    </citation>
    <scope>NUCLEOTIDE SEQUENCE [LARGE SCALE GENOMIC DNA]</scope>
    <source>
        <strain evidence="3 4">CBS 119918</strain>
    </source>
</reference>
<feature type="coiled-coil region" evidence="1">
    <location>
        <begin position="421"/>
        <end position="480"/>
    </location>
</feature>
<dbReference type="GeneID" id="25276452"/>
<organism evidence="3 4">
    <name type="scientific">Exophiala aquamarina CBS 119918</name>
    <dbReference type="NCBI Taxonomy" id="1182545"/>
    <lineage>
        <taxon>Eukaryota</taxon>
        <taxon>Fungi</taxon>
        <taxon>Dikarya</taxon>
        <taxon>Ascomycota</taxon>
        <taxon>Pezizomycotina</taxon>
        <taxon>Eurotiomycetes</taxon>
        <taxon>Chaetothyriomycetidae</taxon>
        <taxon>Chaetothyriales</taxon>
        <taxon>Herpotrichiellaceae</taxon>
        <taxon>Exophiala</taxon>
    </lineage>
</organism>
<feature type="region of interest" description="Disordered" evidence="2">
    <location>
        <begin position="740"/>
        <end position="823"/>
    </location>
</feature>
<feature type="region of interest" description="Disordered" evidence="2">
    <location>
        <begin position="122"/>
        <end position="142"/>
    </location>
</feature>
<feature type="compositionally biased region" description="Polar residues" evidence="2">
    <location>
        <begin position="740"/>
        <end position="764"/>
    </location>
</feature>
<feature type="compositionally biased region" description="Polar residues" evidence="2">
    <location>
        <begin position="33"/>
        <end position="59"/>
    </location>
</feature>
<evidence type="ECO:0000313" key="4">
    <source>
        <dbReference type="Proteomes" id="UP000027920"/>
    </source>
</evidence>
<dbReference type="HOGENOM" id="CLU_321052_0_0_1"/>
<feature type="compositionally biased region" description="Polar residues" evidence="2">
    <location>
        <begin position="841"/>
        <end position="854"/>
    </location>
</feature>
<dbReference type="RefSeq" id="XP_013266118.1">
    <property type="nucleotide sequence ID" value="XM_013410664.1"/>
</dbReference>
<feature type="region of interest" description="Disordered" evidence="2">
    <location>
        <begin position="1"/>
        <end position="59"/>
    </location>
</feature>
<feature type="compositionally biased region" description="Basic and acidic residues" evidence="2">
    <location>
        <begin position="882"/>
        <end position="894"/>
    </location>
</feature>
<feature type="region of interest" description="Disordered" evidence="2">
    <location>
        <begin position="835"/>
        <end position="903"/>
    </location>
</feature>
<keyword evidence="4" id="KW-1185">Reference proteome</keyword>
<feature type="compositionally biased region" description="Basic and acidic residues" evidence="2">
    <location>
        <begin position="122"/>
        <end position="140"/>
    </location>
</feature>
<accession>A0A072PVZ5</accession>
<dbReference type="AlphaFoldDB" id="A0A072PVZ5"/>
<dbReference type="STRING" id="1182545.A0A072PVZ5"/>
<dbReference type="VEuPathDB" id="FungiDB:A1O9_01506"/>
<protein>
    <submittedName>
        <fullName evidence="3">Uncharacterized protein</fullName>
    </submittedName>
</protein>
<evidence type="ECO:0000313" key="3">
    <source>
        <dbReference type="EMBL" id="KEF63528.1"/>
    </source>
</evidence>
<name>A0A072PVZ5_9EURO</name>
<dbReference type="OrthoDB" id="4160598at2759"/>